<evidence type="ECO:0000313" key="2">
    <source>
        <dbReference type="Proteomes" id="UP001497700"/>
    </source>
</evidence>
<name>A0ACB9YUM7_9PEZI</name>
<dbReference type="Proteomes" id="UP001497700">
    <property type="component" value="Unassembled WGS sequence"/>
</dbReference>
<dbReference type="EMBL" id="MU393513">
    <property type="protein sequence ID" value="KAI4863048.1"/>
    <property type="molecule type" value="Genomic_DNA"/>
</dbReference>
<sequence>MEDFEYDLLVTGRSVRISFSSIGVVVGVGIGIGVVVCVLAGVVRLRLPLVVVVAGRSISISIVVCVLAIVMGVSLVVTGRSVSSIRISSIGIVVAHGVVGVVVGVLSIVMTGHNHGRGRGGEN</sequence>
<evidence type="ECO:0000313" key="1">
    <source>
        <dbReference type="EMBL" id="KAI4863048.1"/>
    </source>
</evidence>
<protein>
    <submittedName>
        <fullName evidence="1">Uncharacterized protein</fullName>
    </submittedName>
</protein>
<proteinExistence type="predicted"/>
<accession>A0ACB9YUM7</accession>
<comment type="caution">
    <text evidence="1">The sequence shown here is derived from an EMBL/GenBank/DDBJ whole genome shotgun (WGS) entry which is preliminary data.</text>
</comment>
<keyword evidence="2" id="KW-1185">Reference proteome</keyword>
<gene>
    <name evidence="1" type="ORF">F4820DRAFT_428493</name>
</gene>
<organism evidence="1 2">
    <name type="scientific">Hypoxylon rubiginosum</name>
    <dbReference type="NCBI Taxonomy" id="110542"/>
    <lineage>
        <taxon>Eukaryota</taxon>
        <taxon>Fungi</taxon>
        <taxon>Dikarya</taxon>
        <taxon>Ascomycota</taxon>
        <taxon>Pezizomycotina</taxon>
        <taxon>Sordariomycetes</taxon>
        <taxon>Xylariomycetidae</taxon>
        <taxon>Xylariales</taxon>
        <taxon>Hypoxylaceae</taxon>
        <taxon>Hypoxylon</taxon>
    </lineage>
</organism>
<reference evidence="1 2" key="1">
    <citation type="journal article" date="2022" name="New Phytol.">
        <title>Ecological generalism drives hyperdiversity of secondary metabolite gene clusters in xylarialean endophytes.</title>
        <authorList>
            <person name="Franco M.E.E."/>
            <person name="Wisecaver J.H."/>
            <person name="Arnold A.E."/>
            <person name="Ju Y.M."/>
            <person name="Slot J.C."/>
            <person name="Ahrendt S."/>
            <person name="Moore L.P."/>
            <person name="Eastman K.E."/>
            <person name="Scott K."/>
            <person name="Konkel Z."/>
            <person name="Mondo S.J."/>
            <person name="Kuo A."/>
            <person name="Hayes R.D."/>
            <person name="Haridas S."/>
            <person name="Andreopoulos B."/>
            <person name="Riley R."/>
            <person name="LaButti K."/>
            <person name="Pangilinan J."/>
            <person name="Lipzen A."/>
            <person name="Amirebrahimi M."/>
            <person name="Yan J."/>
            <person name="Adam C."/>
            <person name="Keymanesh K."/>
            <person name="Ng V."/>
            <person name="Louie K."/>
            <person name="Northen T."/>
            <person name="Drula E."/>
            <person name="Henrissat B."/>
            <person name="Hsieh H.M."/>
            <person name="Youens-Clark K."/>
            <person name="Lutzoni F."/>
            <person name="Miadlikowska J."/>
            <person name="Eastwood D.C."/>
            <person name="Hamelin R.C."/>
            <person name="Grigoriev I.V."/>
            <person name="U'Ren J.M."/>
        </authorList>
    </citation>
    <scope>NUCLEOTIDE SEQUENCE [LARGE SCALE GENOMIC DNA]</scope>
    <source>
        <strain evidence="1 2">CBS 119005</strain>
    </source>
</reference>